<protein>
    <submittedName>
        <fullName evidence="3">Uncharacterized protein</fullName>
    </submittedName>
</protein>
<evidence type="ECO:0000313" key="4">
    <source>
        <dbReference type="Proteomes" id="UP000219338"/>
    </source>
</evidence>
<feature type="transmembrane region" description="Helical" evidence="2">
    <location>
        <begin position="35"/>
        <end position="60"/>
    </location>
</feature>
<keyword evidence="2" id="KW-0812">Transmembrane</keyword>
<dbReference type="AlphaFoldDB" id="A0A284S368"/>
<keyword evidence="2" id="KW-1133">Transmembrane helix</keyword>
<feature type="transmembrane region" description="Helical" evidence="2">
    <location>
        <begin position="116"/>
        <end position="139"/>
    </location>
</feature>
<dbReference type="OrthoDB" id="3265004at2759"/>
<name>A0A284S368_ARMOS</name>
<evidence type="ECO:0000313" key="3">
    <source>
        <dbReference type="EMBL" id="SJL15463.1"/>
    </source>
</evidence>
<dbReference type="EMBL" id="FUEG01000029">
    <property type="protein sequence ID" value="SJL15463.1"/>
    <property type="molecule type" value="Genomic_DNA"/>
</dbReference>
<dbReference type="Proteomes" id="UP000219338">
    <property type="component" value="Unassembled WGS sequence"/>
</dbReference>
<feature type="compositionally biased region" description="Basic and acidic residues" evidence="1">
    <location>
        <begin position="213"/>
        <end position="222"/>
    </location>
</feature>
<keyword evidence="2" id="KW-0472">Membrane</keyword>
<organism evidence="3 4">
    <name type="scientific">Armillaria ostoyae</name>
    <name type="common">Armillaria root rot fungus</name>
    <dbReference type="NCBI Taxonomy" id="47428"/>
    <lineage>
        <taxon>Eukaryota</taxon>
        <taxon>Fungi</taxon>
        <taxon>Dikarya</taxon>
        <taxon>Basidiomycota</taxon>
        <taxon>Agaricomycotina</taxon>
        <taxon>Agaricomycetes</taxon>
        <taxon>Agaricomycetidae</taxon>
        <taxon>Agaricales</taxon>
        <taxon>Marasmiineae</taxon>
        <taxon>Physalacriaceae</taxon>
        <taxon>Armillaria</taxon>
    </lineage>
</organism>
<feature type="region of interest" description="Disordered" evidence="1">
    <location>
        <begin position="212"/>
        <end position="237"/>
    </location>
</feature>
<evidence type="ECO:0000256" key="2">
    <source>
        <dbReference type="SAM" id="Phobius"/>
    </source>
</evidence>
<sequence length="237" mass="26971">MIPFGINWALERYAFIEHGDNYYSRLTALLEVGPWWKACSLANGLTGGISTFIVDLTIIWRCWVLWERQWRVIFVPMVCAVVGMVMKIMQMVSAFHNSHDDISKTGVFEAQIDWSLIYIFLTLATTVLCTVLIIYRIVWHAPRMSATRRIIEMLIESNLESSYYADIIATYVRAIAPTLLVGRVSAHANANRRREQMVAQWENHPPLVGCFREGNDNSHSPDDGDQMVSGLSGKETV</sequence>
<gene>
    <name evidence="3" type="ORF">ARMOST_18961</name>
</gene>
<reference evidence="4" key="1">
    <citation type="journal article" date="2017" name="Nat. Ecol. Evol.">
        <title>Genome expansion and lineage-specific genetic innovations in the forest pathogenic fungi Armillaria.</title>
        <authorList>
            <person name="Sipos G."/>
            <person name="Prasanna A.N."/>
            <person name="Walter M.C."/>
            <person name="O'Connor E."/>
            <person name="Balint B."/>
            <person name="Krizsan K."/>
            <person name="Kiss B."/>
            <person name="Hess J."/>
            <person name="Varga T."/>
            <person name="Slot J."/>
            <person name="Riley R."/>
            <person name="Boka B."/>
            <person name="Rigling D."/>
            <person name="Barry K."/>
            <person name="Lee J."/>
            <person name="Mihaltcheva S."/>
            <person name="LaButti K."/>
            <person name="Lipzen A."/>
            <person name="Waldron R."/>
            <person name="Moloney N.M."/>
            <person name="Sperisen C."/>
            <person name="Kredics L."/>
            <person name="Vagvoelgyi C."/>
            <person name="Patrignani A."/>
            <person name="Fitzpatrick D."/>
            <person name="Nagy I."/>
            <person name="Doyle S."/>
            <person name="Anderson J.B."/>
            <person name="Grigoriev I.V."/>
            <person name="Gueldener U."/>
            <person name="Muensterkoetter M."/>
            <person name="Nagy L.G."/>
        </authorList>
    </citation>
    <scope>NUCLEOTIDE SEQUENCE [LARGE SCALE GENOMIC DNA]</scope>
    <source>
        <strain evidence="4">C18/9</strain>
    </source>
</reference>
<keyword evidence="4" id="KW-1185">Reference proteome</keyword>
<accession>A0A284S368</accession>
<evidence type="ECO:0000256" key="1">
    <source>
        <dbReference type="SAM" id="MobiDB-lite"/>
    </source>
</evidence>
<proteinExistence type="predicted"/>
<feature type="transmembrane region" description="Helical" evidence="2">
    <location>
        <begin position="72"/>
        <end position="96"/>
    </location>
</feature>